<keyword evidence="2" id="KW-0812">Transmembrane</keyword>
<keyword evidence="2" id="KW-0472">Membrane</keyword>
<dbReference type="Proteomes" id="UP001417504">
    <property type="component" value="Unassembled WGS sequence"/>
</dbReference>
<evidence type="ECO:0000256" key="2">
    <source>
        <dbReference type="SAM" id="Phobius"/>
    </source>
</evidence>
<comment type="caution">
    <text evidence="3">The sequence shown here is derived from an EMBL/GenBank/DDBJ whole genome shotgun (WGS) entry which is preliminary data.</text>
</comment>
<evidence type="ECO:0000256" key="1">
    <source>
        <dbReference type="SAM" id="MobiDB-lite"/>
    </source>
</evidence>
<evidence type="ECO:0000313" key="3">
    <source>
        <dbReference type="EMBL" id="KAK9130751.1"/>
    </source>
</evidence>
<feature type="transmembrane region" description="Helical" evidence="2">
    <location>
        <begin position="16"/>
        <end position="34"/>
    </location>
</feature>
<feature type="region of interest" description="Disordered" evidence="1">
    <location>
        <begin position="45"/>
        <end position="65"/>
    </location>
</feature>
<keyword evidence="2" id="KW-1133">Transmembrane helix</keyword>
<keyword evidence="4" id="KW-1185">Reference proteome</keyword>
<gene>
    <name evidence="3" type="ORF">Sjap_011238</name>
</gene>
<accession>A0AAP0P7X7</accession>
<dbReference type="AlphaFoldDB" id="A0AAP0P7X7"/>
<proteinExistence type="predicted"/>
<protein>
    <submittedName>
        <fullName evidence="3">Uncharacterized protein</fullName>
    </submittedName>
</protein>
<organism evidence="3 4">
    <name type="scientific">Stephania japonica</name>
    <dbReference type="NCBI Taxonomy" id="461633"/>
    <lineage>
        <taxon>Eukaryota</taxon>
        <taxon>Viridiplantae</taxon>
        <taxon>Streptophyta</taxon>
        <taxon>Embryophyta</taxon>
        <taxon>Tracheophyta</taxon>
        <taxon>Spermatophyta</taxon>
        <taxon>Magnoliopsida</taxon>
        <taxon>Ranunculales</taxon>
        <taxon>Menispermaceae</taxon>
        <taxon>Menispermoideae</taxon>
        <taxon>Cissampelideae</taxon>
        <taxon>Stephania</taxon>
    </lineage>
</organism>
<name>A0AAP0P7X7_9MAGN</name>
<evidence type="ECO:0000313" key="4">
    <source>
        <dbReference type="Proteomes" id="UP001417504"/>
    </source>
</evidence>
<dbReference type="EMBL" id="JBBNAE010000004">
    <property type="protein sequence ID" value="KAK9130751.1"/>
    <property type="molecule type" value="Genomic_DNA"/>
</dbReference>
<reference evidence="3 4" key="1">
    <citation type="submission" date="2024-01" db="EMBL/GenBank/DDBJ databases">
        <title>Genome assemblies of Stephania.</title>
        <authorList>
            <person name="Yang L."/>
        </authorList>
    </citation>
    <scope>NUCLEOTIDE SEQUENCE [LARGE SCALE GENOMIC DNA]</scope>
    <source>
        <strain evidence="3">QJT</strain>
        <tissue evidence="3">Leaf</tissue>
    </source>
</reference>
<sequence length="65" mass="7145">MRDTMGSRREIAEQSHGLVFVLWLIGLLPHGLYWGGDFNDVLASTEKRGGKPQPSSLISGFAESK</sequence>